<dbReference type="AlphaFoldDB" id="A0ABD3P4C9"/>
<organism evidence="5 6">
    <name type="scientific">Cyclotella cryptica</name>
    <dbReference type="NCBI Taxonomy" id="29204"/>
    <lineage>
        <taxon>Eukaryota</taxon>
        <taxon>Sar</taxon>
        <taxon>Stramenopiles</taxon>
        <taxon>Ochrophyta</taxon>
        <taxon>Bacillariophyta</taxon>
        <taxon>Coscinodiscophyceae</taxon>
        <taxon>Thalassiosirophycidae</taxon>
        <taxon>Stephanodiscales</taxon>
        <taxon>Stephanodiscaceae</taxon>
        <taxon>Cyclotella</taxon>
    </lineage>
</organism>
<evidence type="ECO:0000313" key="5">
    <source>
        <dbReference type="EMBL" id="KAL3782399.1"/>
    </source>
</evidence>
<dbReference type="Pfam" id="PF00246">
    <property type="entry name" value="Peptidase_M14"/>
    <property type="match status" value="1"/>
</dbReference>
<sequence length="825" mass="92029">MVIHEARVARSRRDSSKEEQYEILPSSELLSRMLALSRDYPTFVTLTTTQEWFGLPRAGTDADCPFDQTYKGENNPGCNNYVLIIQDKEAYPDDPDVQLAPNAEFLLNQEGGWWKEPPSETEGDESGLEGGTPAKSGWKYIPDVFLSGSVHGDERVGPTSLLEMAELVAEAAYCESMPRMKYKPKTFSSQDIDSEYEKAQDLWQQELMASKTCRQSLDDKGVPSPYRQWLARLASTRRIVIIPTANALGYSRNKREEDSIDPNRDFPFDIQRGNEKDCMQTIAGRSINELFRSHLFPIGLTFHGGMEVIGYEWGAPTYLNKDAPDAVAQDTIANAYSRYANGFPHHSAYDYGTMNDKVYYVRGGMEDWAFAGSWDPERVVQCSPTTYGGYPSEKTQYNNSTLRAFNMLIETSDIKGPPREQLGKRNQPLISSNGEDNGHIARNIRLALLAVDTVEPYVSIKGVGGLHFDDDVVPAMNQRKYNGGSFFETTKMIWVPESVSRKHSLRNLLLGGRQTTAKATSITWTVGGSFNIDSTEIIYGPWDKLPENLADARDGFYPSRKTLDLIKSSEFRAVPPSNIDLKNEIQGRSRWHKEGAFPVTSENDLSPTFEALIDLSTYPSGTTLAVFAKAKVDKSWLNPASNVGPAGIGSVSHIVNSRTNPLYFASNGGKVIQGREENWWYSAPITIIIGSIEDEPKREATTNNTPTTVMDGTMKAVHVNARMGNIPSILDTQVEETTLQHKGSNRATAPSDLSMPWLLGALASLSVIIIGCVIIRRRRRHHAHRQRMERIAAEENEFSVDLSDSEYHDDVEDSVMGSQGKFSID</sequence>
<accession>A0ABD3P4C9</accession>
<dbReference type="EMBL" id="JABMIG020000287">
    <property type="protein sequence ID" value="KAL3782399.1"/>
    <property type="molecule type" value="Genomic_DNA"/>
</dbReference>
<keyword evidence="3" id="KW-0472">Membrane</keyword>
<keyword evidence="3" id="KW-0812">Transmembrane</keyword>
<evidence type="ECO:0000256" key="1">
    <source>
        <dbReference type="ARBA" id="ARBA00005988"/>
    </source>
</evidence>
<name>A0ABD3P4C9_9STRA</name>
<comment type="similarity">
    <text evidence="1">Belongs to the peptidase M14 family.</text>
</comment>
<gene>
    <name evidence="5" type="ORF">HJC23_005447</name>
</gene>
<dbReference type="Gene3D" id="3.40.630.10">
    <property type="entry name" value="Zn peptidases"/>
    <property type="match status" value="1"/>
</dbReference>
<evidence type="ECO:0000259" key="4">
    <source>
        <dbReference type="SMART" id="SM00631"/>
    </source>
</evidence>
<dbReference type="CDD" id="cd00596">
    <property type="entry name" value="Peptidase_M14_like"/>
    <property type="match status" value="1"/>
</dbReference>
<feature type="domain" description="Peptidase M14" evidence="4">
    <location>
        <begin position="25"/>
        <end position="385"/>
    </location>
</feature>
<evidence type="ECO:0000313" key="6">
    <source>
        <dbReference type="Proteomes" id="UP001516023"/>
    </source>
</evidence>
<reference evidence="5 6" key="1">
    <citation type="journal article" date="2020" name="G3 (Bethesda)">
        <title>Improved Reference Genome for Cyclotella cryptica CCMP332, a Model for Cell Wall Morphogenesis, Salinity Adaptation, and Lipid Production in Diatoms (Bacillariophyta).</title>
        <authorList>
            <person name="Roberts W.R."/>
            <person name="Downey K.M."/>
            <person name="Ruck E.C."/>
            <person name="Traller J.C."/>
            <person name="Alverson A.J."/>
        </authorList>
    </citation>
    <scope>NUCLEOTIDE SEQUENCE [LARGE SCALE GENOMIC DNA]</scope>
    <source>
        <strain evidence="5 6">CCMP332</strain>
    </source>
</reference>
<comment type="caution">
    <text evidence="5">The sequence shown here is derived from an EMBL/GenBank/DDBJ whole genome shotgun (WGS) entry which is preliminary data.</text>
</comment>
<feature type="transmembrane region" description="Helical" evidence="3">
    <location>
        <begin position="755"/>
        <end position="775"/>
    </location>
</feature>
<dbReference type="InterPro" id="IPR000834">
    <property type="entry name" value="Peptidase_M14"/>
</dbReference>
<evidence type="ECO:0000256" key="2">
    <source>
        <dbReference type="SAM" id="MobiDB-lite"/>
    </source>
</evidence>
<dbReference type="Proteomes" id="UP001516023">
    <property type="component" value="Unassembled WGS sequence"/>
</dbReference>
<keyword evidence="6" id="KW-1185">Reference proteome</keyword>
<dbReference type="SMART" id="SM00631">
    <property type="entry name" value="Zn_pept"/>
    <property type="match status" value="1"/>
</dbReference>
<dbReference type="SUPFAM" id="SSF53187">
    <property type="entry name" value="Zn-dependent exopeptidases"/>
    <property type="match status" value="1"/>
</dbReference>
<keyword evidence="3" id="KW-1133">Transmembrane helix</keyword>
<protein>
    <recommendedName>
        <fullName evidence="4">Peptidase M14 domain-containing protein</fullName>
    </recommendedName>
</protein>
<feature type="region of interest" description="Disordered" evidence="2">
    <location>
        <begin position="112"/>
        <end position="133"/>
    </location>
</feature>
<proteinExistence type="inferred from homology"/>
<evidence type="ECO:0000256" key="3">
    <source>
        <dbReference type="SAM" id="Phobius"/>
    </source>
</evidence>